<gene>
    <name evidence="9" type="ORF">GGQ96_001359</name>
</gene>
<feature type="region of interest" description="Disordered" evidence="7">
    <location>
        <begin position="713"/>
        <end position="749"/>
    </location>
</feature>
<evidence type="ECO:0000313" key="9">
    <source>
        <dbReference type="EMBL" id="MBB4617239.1"/>
    </source>
</evidence>
<dbReference type="InterPro" id="IPR005913">
    <property type="entry name" value="dTDP_dehydrorham_reduct"/>
</dbReference>
<dbReference type="Pfam" id="PF04321">
    <property type="entry name" value="RmlD_sub_bind"/>
    <property type="match status" value="1"/>
</dbReference>
<dbReference type="InterPro" id="IPR017853">
    <property type="entry name" value="GH"/>
</dbReference>
<organism evidence="9 10">
    <name type="scientific">Sphingomonas abaci</name>
    <dbReference type="NCBI Taxonomy" id="237611"/>
    <lineage>
        <taxon>Bacteria</taxon>
        <taxon>Pseudomonadati</taxon>
        <taxon>Pseudomonadota</taxon>
        <taxon>Alphaproteobacteria</taxon>
        <taxon>Sphingomonadales</taxon>
        <taxon>Sphingomonadaceae</taxon>
        <taxon>Sphingomonas</taxon>
    </lineage>
</organism>
<evidence type="ECO:0000256" key="2">
    <source>
        <dbReference type="ARBA" id="ARBA00010944"/>
    </source>
</evidence>
<dbReference type="PANTHER" id="PTHR10491">
    <property type="entry name" value="DTDP-4-DEHYDRORHAMNOSE REDUCTASE"/>
    <property type="match status" value="1"/>
</dbReference>
<dbReference type="SUPFAM" id="SSF51445">
    <property type="entry name" value="(Trans)glycosidases"/>
    <property type="match status" value="1"/>
</dbReference>
<dbReference type="GO" id="GO:0019305">
    <property type="term" value="P:dTDP-rhamnose biosynthetic process"/>
    <property type="evidence" value="ECO:0007669"/>
    <property type="project" value="UniProtKB-UniPathway"/>
</dbReference>
<keyword evidence="10" id="KW-1185">Reference proteome</keyword>
<dbReference type="PANTHER" id="PTHR10491:SF4">
    <property type="entry name" value="METHIONINE ADENOSYLTRANSFERASE 2 SUBUNIT BETA"/>
    <property type="match status" value="1"/>
</dbReference>
<name>A0A7W7EXP2_9SPHN</name>
<dbReference type="AlphaFoldDB" id="A0A7W7EXP2"/>
<keyword evidence="6" id="KW-0521">NADP</keyword>
<evidence type="ECO:0000256" key="4">
    <source>
        <dbReference type="ARBA" id="ARBA00017099"/>
    </source>
</evidence>
<evidence type="ECO:0000259" key="8">
    <source>
        <dbReference type="Pfam" id="PF04321"/>
    </source>
</evidence>
<dbReference type="EMBL" id="JACHNY010000002">
    <property type="protein sequence ID" value="MBB4617239.1"/>
    <property type="molecule type" value="Genomic_DNA"/>
</dbReference>
<dbReference type="Gene3D" id="3.90.25.10">
    <property type="entry name" value="UDP-galactose 4-epimerase, domain 1"/>
    <property type="match status" value="1"/>
</dbReference>
<dbReference type="InterPro" id="IPR036291">
    <property type="entry name" value="NAD(P)-bd_dom_sf"/>
</dbReference>
<reference evidence="9 10" key="1">
    <citation type="submission" date="2020-08" db="EMBL/GenBank/DDBJ databases">
        <title>Genomic Encyclopedia of Type Strains, Phase IV (KMG-IV): sequencing the most valuable type-strain genomes for metagenomic binning, comparative biology and taxonomic classification.</title>
        <authorList>
            <person name="Goeker M."/>
        </authorList>
    </citation>
    <scope>NUCLEOTIDE SEQUENCE [LARGE SCALE GENOMIC DNA]</scope>
    <source>
        <strain evidence="9 10">DSM 15867</strain>
    </source>
</reference>
<evidence type="ECO:0000313" key="10">
    <source>
        <dbReference type="Proteomes" id="UP000574769"/>
    </source>
</evidence>
<evidence type="ECO:0000256" key="3">
    <source>
        <dbReference type="ARBA" id="ARBA00012929"/>
    </source>
</evidence>
<evidence type="ECO:0000256" key="6">
    <source>
        <dbReference type="RuleBase" id="RU364082"/>
    </source>
</evidence>
<evidence type="ECO:0000256" key="1">
    <source>
        <dbReference type="ARBA" id="ARBA00004781"/>
    </source>
</evidence>
<comment type="similarity">
    <text evidence="2 6">Belongs to the dTDP-4-dehydrorhamnose reductase family.</text>
</comment>
<comment type="cofactor">
    <cofactor evidence="6">
        <name>Mg(2+)</name>
        <dbReference type="ChEBI" id="CHEBI:18420"/>
    </cofactor>
    <text evidence="6">Binds 1 Mg(2+) ion per monomer.</text>
</comment>
<feature type="compositionally biased region" description="Polar residues" evidence="7">
    <location>
        <begin position="729"/>
        <end position="749"/>
    </location>
</feature>
<protein>
    <recommendedName>
        <fullName evidence="4 6">dTDP-4-dehydrorhamnose reductase</fullName>
        <ecNumber evidence="3 6">1.1.1.133</ecNumber>
    </recommendedName>
</protein>
<comment type="function">
    <text evidence="6">Catalyzes the reduction of dTDP-6-deoxy-L-lyxo-4-hexulose to yield dTDP-L-rhamnose.</text>
</comment>
<sequence>MTGIALWGGVECTVNRVADRYRDQVRLSGHHDRLDDLDRFAALGLTAIRYPVLWERTAPDGEPDWSWPDARLKRLGALGIRPIVGLVHHGSGPSHTHLLDPGFARGLARHAGAVAERYPWVADWTPVNEPVTTARFSALYGHWYPHATDARAFWVALLNQVDATRLSMAAIRRVNPAARLIQTDDLGLTCATSPLRHQAEHDNLRRWAGWDLLAGRVGLDHPLFALLTPLGLADRLRAIADDPCPPDVIGVNHYLTSDRFLDHRVDRYPEHLRGGNGQDRYVDTEAVRVLDPLPGGLAEALRATWHRYRTPIALTEVHNGCTREEQLRWAAQAWDTAHAVAAEGADIRAVTPWALLGSRGWNTLLTADGVYEPGLFDVTAATPRATALATLWRDLAAGRPRHPVVDQPGWWQRPDRLTYGEARPAMAASDPGGRPLLICGGHGALGRAFARACAARGLAHVAAGRDRLDVTDSDRIATVLRELTPWAVINAAGWVGVDDAEADEAACQRINAVAATALARACASDGIACLNLSSDLVFAGDIGRSLVESDPPRPLGAYGRSKAMMEAGCARLPGSLVVRTAALFSPHDSDAFAGRLVSALDTGRPFPAASDHVVTPTYVPALVDAALDLLIDGVEGIWHLSGGEAVSWAEFGRRIALACGHDPALIRPVAGVDVHGPAPRPRYAPLASERGPLAATLDDAISRFARERAVDRAAATPAASVRPRHAPRNDQSVPVSASSPKLASQCSPI</sequence>
<proteinExistence type="inferred from homology"/>
<evidence type="ECO:0000256" key="7">
    <source>
        <dbReference type="SAM" id="MobiDB-lite"/>
    </source>
</evidence>
<keyword evidence="6 9" id="KW-0560">Oxidoreductase</keyword>
<evidence type="ECO:0000256" key="5">
    <source>
        <dbReference type="ARBA" id="ARBA00048200"/>
    </source>
</evidence>
<accession>A0A7W7EXP2</accession>
<comment type="pathway">
    <text evidence="1 6">Carbohydrate biosynthesis; dTDP-L-rhamnose biosynthesis.</text>
</comment>
<dbReference type="Proteomes" id="UP000574769">
    <property type="component" value="Unassembled WGS sequence"/>
</dbReference>
<feature type="domain" description="RmlD-like substrate binding" evidence="8">
    <location>
        <begin position="436"/>
        <end position="690"/>
    </location>
</feature>
<dbReference type="InterPro" id="IPR029903">
    <property type="entry name" value="RmlD-like-bd"/>
</dbReference>
<comment type="caution">
    <text evidence="9">The sequence shown here is derived from an EMBL/GenBank/DDBJ whole genome shotgun (WGS) entry which is preliminary data.</text>
</comment>
<dbReference type="Gene3D" id="3.20.20.80">
    <property type="entry name" value="Glycosidases"/>
    <property type="match status" value="1"/>
</dbReference>
<dbReference type="RefSeq" id="WP_184112877.1">
    <property type="nucleotide sequence ID" value="NZ_JACHNY010000002.1"/>
</dbReference>
<dbReference type="UniPathway" id="UPA00124"/>
<dbReference type="SUPFAM" id="SSF51735">
    <property type="entry name" value="NAD(P)-binding Rossmann-fold domains"/>
    <property type="match status" value="1"/>
</dbReference>
<dbReference type="GO" id="GO:0008831">
    <property type="term" value="F:dTDP-4-dehydrorhamnose reductase activity"/>
    <property type="evidence" value="ECO:0007669"/>
    <property type="project" value="UniProtKB-EC"/>
</dbReference>
<dbReference type="Gene3D" id="3.40.50.720">
    <property type="entry name" value="NAD(P)-binding Rossmann-like Domain"/>
    <property type="match status" value="1"/>
</dbReference>
<comment type="catalytic activity">
    <reaction evidence="5 6">
        <text>dTDP-beta-L-rhamnose + NADP(+) = dTDP-4-dehydro-beta-L-rhamnose + NADPH + H(+)</text>
        <dbReference type="Rhea" id="RHEA:21796"/>
        <dbReference type="ChEBI" id="CHEBI:15378"/>
        <dbReference type="ChEBI" id="CHEBI:57510"/>
        <dbReference type="ChEBI" id="CHEBI:57783"/>
        <dbReference type="ChEBI" id="CHEBI:58349"/>
        <dbReference type="ChEBI" id="CHEBI:62830"/>
        <dbReference type="EC" id="1.1.1.133"/>
    </reaction>
</comment>
<dbReference type="EC" id="1.1.1.133" evidence="3 6"/>